<dbReference type="AlphaFoldDB" id="E7RKM5"/>
<keyword evidence="1" id="KW-0812">Transmembrane</keyword>
<dbReference type="OrthoDB" id="2735472at2"/>
<dbReference type="Proteomes" id="UP000003052">
    <property type="component" value="Unassembled WGS sequence"/>
</dbReference>
<evidence type="ECO:0000313" key="3">
    <source>
        <dbReference type="Proteomes" id="UP000003052"/>
    </source>
</evidence>
<organism evidence="2 3">
    <name type="scientific">Planococcus donghaensis MPA1U2</name>
    <dbReference type="NCBI Taxonomy" id="933115"/>
    <lineage>
        <taxon>Bacteria</taxon>
        <taxon>Bacillati</taxon>
        <taxon>Bacillota</taxon>
        <taxon>Bacilli</taxon>
        <taxon>Bacillales</taxon>
        <taxon>Caryophanaceae</taxon>
        <taxon>Planococcus</taxon>
    </lineage>
</organism>
<dbReference type="EMBL" id="AEPB01000057">
    <property type="protein sequence ID" value="EGA88455.1"/>
    <property type="molecule type" value="Genomic_DNA"/>
</dbReference>
<feature type="transmembrane region" description="Helical" evidence="1">
    <location>
        <begin position="72"/>
        <end position="92"/>
    </location>
</feature>
<accession>E7RKM5</accession>
<evidence type="ECO:0000256" key="1">
    <source>
        <dbReference type="SAM" id="Phobius"/>
    </source>
</evidence>
<evidence type="ECO:0008006" key="4">
    <source>
        <dbReference type="Google" id="ProtNLM"/>
    </source>
</evidence>
<gene>
    <name evidence="2" type="ORF">GPDM_15249</name>
</gene>
<feature type="transmembrane region" description="Helical" evidence="1">
    <location>
        <begin position="98"/>
        <end position="121"/>
    </location>
</feature>
<feature type="transmembrane region" description="Helical" evidence="1">
    <location>
        <begin position="9"/>
        <end position="27"/>
    </location>
</feature>
<dbReference type="Pfam" id="PF11457">
    <property type="entry name" value="DUF3021"/>
    <property type="match status" value="1"/>
</dbReference>
<proteinExistence type="predicted"/>
<dbReference type="eggNOG" id="ENOG5032UIB">
    <property type="taxonomic scope" value="Bacteria"/>
</dbReference>
<evidence type="ECO:0000313" key="2">
    <source>
        <dbReference type="EMBL" id="EGA88455.1"/>
    </source>
</evidence>
<dbReference type="RefSeq" id="WP_008432665.1">
    <property type="nucleotide sequence ID" value="NZ_AEPB01000057.1"/>
</dbReference>
<keyword evidence="1" id="KW-1133">Transmembrane helix</keyword>
<reference evidence="2 3" key="1">
    <citation type="journal article" date="2011" name="J. Bacteriol.">
        <title>The Draft Genome of Planococcus donghaensis MPA1U2 Reveals Nonsporulation Pathways Controlled by a Conserved Spo0A Regulon.</title>
        <authorList>
            <person name="Pearson M.D."/>
            <person name="Noller H.F."/>
        </authorList>
    </citation>
    <scope>NUCLEOTIDE SEQUENCE [LARGE SCALE GENOMIC DNA]</scope>
    <source>
        <strain evidence="2 3">MPA1U2</strain>
    </source>
</reference>
<feature type="transmembrane region" description="Helical" evidence="1">
    <location>
        <begin position="39"/>
        <end position="60"/>
    </location>
</feature>
<protein>
    <recommendedName>
        <fullName evidence="4">DUF3021 domain-containing protein</fullName>
    </recommendedName>
</protein>
<name>E7RKM5_9BACL</name>
<comment type="caution">
    <text evidence="2">The sequence shown here is derived from an EMBL/GenBank/DDBJ whole genome shotgun (WGS) entry which is preliminary data.</text>
</comment>
<dbReference type="InterPro" id="IPR021560">
    <property type="entry name" value="DUF3021"/>
</dbReference>
<sequence length="135" mass="15571">MKTFLIRSIGGICFGAFFSIILTYTVILSGQETLDSGLFLRNSLGSMVCGWFFAVSSLIFEHHNWSLRRQTVTHFFTVIVLYFVLAFGIGWVSFTVEGFLSILGTFVVFYLLFWSAFYFYFKNQAKKMNKELSNK</sequence>
<keyword evidence="1" id="KW-0472">Membrane</keyword>